<dbReference type="PANTHER" id="PTHR43792:SF1">
    <property type="entry name" value="N-ACETYLTRANSFERASE DOMAIN-CONTAINING PROTEIN"/>
    <property type="match status" value="1"/>
</dbReference>
<evidence type="ECO:0000259" key="1">
    <source>
        <dbReference type="PROSITE" id="PS51186"/>
    </source>
</evidence>
<dbReference type="PROSITE" id="PS51186">
    <property type="entry name" value="GNAT"/>
    <property type="match status" value="1"/>
</dbReference>
<keyword evidence="3" id="KW-1185">Reference proteome</keyword>
<dbReference type="InterPro" id="IPR051531">
    <property type="entry name" value="N-acetyltransferase"/>
</dbReference>
<dbReference type="InterPro" id="IPR016181">
    <property type="entry name" value="Acyl_CoA_acyltransferase"/>
</dbReference>
<dbReference type="STRING" id="477680.SAMN05421788_106286"/>
<dbReference type="Proteomes" id="UP000186917">
    <property type="component" value="Unassembled WGS sequence"/>
</dbReference>
<protein>
    <submittedName>
        <fullName evidence="2">Ribosomal-protein-alanine N-acetyltransferase</fullName>
    </submittedName>
</protein>
<dbReference type="InterPro" id="IPR000182">
    <property type="entry name" value="GNAT_dom"/>
</dbReference>
<dbReference type="EMBL" id="FTOR01000006">
    <property type="protein sequence ID" value="SIT25325.1"/>
    <property type="molecule type" value="Genomic_DNA"/>
</dbReference>
<reference evidence="3" key="1">
    <citation type="submission" date="2017-01" db="EMBL/GenBank/DDBJ databases">
        <authorList>
            <person name="Varghese N."/>
            <person name="Submissions S."/>
        </authorList>
    </citation>
    <scope>NUCLEOTIDE SEQUENCE [LARGE SCALE GENOMIC DNA]</scope>
    <source>
        <strain evidence="3">DSM 21054</strain>
    </source>
</reference>
<dbReference type="KEGG" id="fln:FLA_2235"/>
<gene>
    <name evidence="2" type="ORF">SAMN05421788_106286</name>
</gene>
<dbReference type="RefSeq" id="WP_076380477.1">
    <property type="nucleotide sequence ID" value="NZ_AP017422.1"/>
</dbReference>
<organism evidence="2 3">
    <name type="scientific">Filimonas lacunae</name>
    <dbReference type="NCBI Taxonomy" id="477680"/>
    <lineage>
        <taxon>Bacteria</taxon>
        <taxon>Pseudomonadati</taxon>
        <taxon>Bacteroidota</taxon>
        <taxon>Chitinophagia</taxon>
        <taxon>Chitinophagales</taxon>
        <taxon>Chitinophagaceae</taxon>
        <taxon>Filimonas</taxon>
    </lineage>
</organism>
<evidence type="ECO:0000313" key="3">
    <source>
        <dbReference type="Proteomes" id="UP000186917"/>
    </source>
</evidence>
<feature type="domain" description="N-acetyltransferase" evidence="1">
    <location>
        <begin position="17"/>
        <end position="183"/>
    </location>
</feature>
<evidence type="ECO:0000313" key="2">
    <source>
        <dbReference type="EMBL" id="SIT25325.1"/>
    </source>
</evidence>
<sequence>MLSLNFTPFPQLRTPRLLLRQLSVSDTNHLYYLRSQPDIMQYILRPLHKNAQETQQYIQMLNDNCAANESVNWAITLQSHPQQLIGTIGYVRMHKEDYRAEVGYLLHHHYHRQGLMHEALQAVLHYGFTTLQLNSVMAITAPANTGSNKTLEKCGFQQEGHLKESNFFEGAYYDSLYWALLARQYRR</sequence>
<dbReference type="PANTHER" id="PTHR43792">
    <property type="entry name" value="GNAT FAMILY, PUTATIVE (AFU_ORTHOLOGUE AFUA_3G00765)-RELATED-RELATED"/>
    <property type="match status" value="1"/>
</dbReference>
<proteinExistence type="predicted"/>
<dbReference type="GO" id="GO:0016747">
    <property type="term" value="F:acyltransferase activity, transferring groups other than amino-acyl groups"/>
    <property type="evidence" value="ECO:0007669"/>
    <property type="project" value="InterPro"/>
</dbReference>
<dbReference type="OrthoDB" id="9811523at2"/>
<accession>A0A173MFF9</accession>
<name>A0A173MFF9_9BACT</name>
<dbReference type="SUPFAM" id="SSF55729">
    <property type="entry name" value="Acyl-CoA N-acyltransferases (Nat)"/>
    <property type="match status" value="1"/>
</dbReference>
<dbReference type="Gene3D" id="3.40.630.30">
    <property type="match status" value="1"/>
</dbReference>
<dbReference type="AlphaFoldDB" id="A0A173MFF9"/>
<keyword evidence="2" id="KW-0808">Transferase</keyword>
<dbReference type="Pfam" id="PF13302">
    <property type="entry name" value="Acetyltransf_3"/>
    <property type="match status" value="1"/>
</dbReference>